<dbReference type="EMBL" id="CM056816">
    <property type="protein sequence ID" value="KAJ8632899.1"/>
    <property type="molecule type" value="Genomic_DNA"/>
</dbReference>
<gene>
    <name evidence="1" type="ORF">MRB53_026235</name>
</gene>
<keyword evidence="2" id="KW-1185">Reference proteome</keyword>
<dbReference type="Proteomes" id="UP001234297">
    <property type="component" value="Chromosome 8"/>
</dbReference>
<proteinExistence type="predicted"/>
<reference evidence="1 2" key="1">
    <citation type="journal article" date="2022" name="Hortic Res">
        <title>A haplotype resolved chromosomal level avocado genome allows analysis of novel avocado genes.</title>
        <authorList>
            <person name="Nath O."/>
            <person name="Fletcher S.J."/>
            <person name="Hayward A."/>
            <person name="Shaw L.M."/>
            <person name="Masouleh A.K."/>
            <person name="Furtado A."/>
            <person name="Henry R.J."/>
            <person name="Mitter N."/>
        </authorList>
    </citation>
    <scope>NUCLEOTIDE SEQUENCE [LARGE SCALE GENOMIC DNA]</scope>
    <source>
        <strain evidence="2">cv. Hass</strain>
    </source>
</reference>
<evidence type="ECO:0000313" key="1">
    <source>
        <dbReference type="EMBL" id="KAJ8632899.1"/>
    </source>
</evidence>
<accession>A0ACC2LHI7</accession>
<protein>
    <submittedName>
        <fullName evidence="1">Uncharacterized protein</fullName>
    </submittedName>
</protein>
<comment type="caution">
    <text evidence="1">The sequence shown here is derived from an EMBL/GenBank/DDBJ whole genome shotgun (WGS) entry which is preliminary data.</text>
</comment>
<sequence>MDIDSLTNVPPWVQFPTTVSLHSHEAIPILKLLQPMSSGVTDLQRYETTIESATSLRSMIAWSSARIGNIFWRISIKSQSFQSDYSPFRSRKWMVEMRVEPITLRFCHWALRTRSMAVASFGREALGLGRPLVIFPLMYDQGLNARWISEKRLGLEVPRDEMDGSFIGADVAKTLRTVIVEANGDIYRANAM</sequence>
<organism evidence="1 2">
    <name type="scientific">Persea americana</name>
    <name type="common">Avocado</name>
    <dbReference type="NCBI Taxonomy" id="3435"/>
    <lineage>
        <taxon>Eukaryota</taxon>
        <taxon>Viridiplantae</taxon>
        <taxon>Streptophyta</taxon>
        <taxon>Embryophyta</taxon>
        <taxon>Tracheophyta</taxon>
        <taxon>Spermatophyta</taxon>
        <taxon>Magnoliopsida</taxon>
        <taxon>Magnoliidae</taxon>
        <taxon>Laurales</taxon>
        <taxon>Lauraceae</taxon>
        <taxon>Persea</taxon>
    </lineage>
</organism>
<name>A0ACC2LHI7_PERAE</name>
<evidence type="ECO:0000313" key="2">
    <source>
        <dbReference type="Proteomes" id="UP001234297"/>
    </source>
</evidence>